<dbReference type="AlphaFoldDB" id="A0A1M7M598"/>
<reference evidence="1 2" key="1">
    <citation type="submission" date="2018-06" db="EMBL/GenBank/DDBJ databases">
        <authorList>
            <consortium name="Pathogen Informatics"/>
            <person name="Doyle S."/>
        </authorList>
    </citation>
    <scope>NUCLEOTIDE SEQUENCE [LARGE SCALE GENOMIC DNA]</scope>
    <source>
        <strain evidence="1 2">NCTC13533</strain>
    </source>
</reference>
<accession>A0A376DRS7</accession>
<dbReference type="EMBL" id="UFVQ01000003">
    <property type="protein sequence ID" value="STC94283.1"/>
    <property type="molecule type" value="Genomic_DNA"/>
</dbReference>
<protein>
    <submittedName>
        <fullName evidence="1">Uncharacterized protein</fullName>
    </submittedName>
</protein>
<evidence type="ECO:0000313" key="2">
    <source>
        <dbReference type="Proteomes" id="UP000255224"/>
    </source>
</evidence>
<name>A0A1M7M598_CHRCU</name>
<dbReference type="Proteomes" id="UP000255224">
    <property type="component" value="Unassembled WGS sequence"/>
</dbReference>
<sequence>MLSILIVYCNRSCLAQHKLTYPADYQTNTVTNNRKAIYKFILKKLIKTLKTVLFSI</sequence>
<accession>A0A1M7M598</accession>
<proteinExistence type="predicted"/>
<gene>
    <name evidence="1" type="ORF">NCTC13533_01499</name>
</gene>
<evidence type="ECO:0000313" key="1">
    <source>
        <dbReference type="EMBL" id="STC94283.1"/>
    </source>
</evidence>
<organism evidence="1 2">
    <name type="scientific">Chryseobacterium carnipullorum</name>
    <dbReference type="NCBI Taxonomy" id="1124835"/>
    <lineage>
        <taxon>Bacteria</taxon>
        <taxon>Pseudomonadati</taxon>
        <taxon>Bacteroidota</taxon>
        <taxon>Flavobacteriia</taxon>
        <taxon>Flavobacteriales</taxon>
        <taxon>Weeksellaceae</taxon>
        <taxon>Chryseobacterium group</taxon>
        <taxon>Chryseobacterium</taxon>
    </lineage>
</organism>